<dbReference type="EMBL" id="JAQIZZ010000006">
    <property type="protein sequence ID" value="KAJ5538298.1"/>
    <property type="molecule type" value="Genomic_DNA"/>
</dbReference>
<evidence type="ECO:0000256" key="1">
    <source>
        <dbReference type="ARBA" id="ARBA00007884"/>
    </source>
</evidence>
<accession>A0AAD6CTG5</accession>
<feature type="domain" description="NADH:ubiquinone oxidoreductase intermediate-associated protein 30" evidence="2">
    <location>
        <begin position="17"/>
        <end position="178"/>
    </location>
</feature>
<dbReference type="InterPro" id="IPR013857">
    <property type="entry name" value="NADH-UbQ_OxRdtase-assoc_prot30"/>
</dbReference>
<gene>
    <name evidence="3" type="ORF">N7494_007777</name>
</gene>
<comment type="caution">
    <text evidence="3">The sequence shown here is derived from an EMBL/GenBank/DDBJ whole genome shotgun (WGS) entry which is preliminary data.</text>
</comment>
<dbReference type="Proteomes" id="UP001220324">
    <property type="component" value="Unassembled WGS sequence"/>
</dbReference>
<evidence type="ECO:0000313" key="3">
    <source>
        <dbReference type="EMBL" id="KAJ5538298.1"/>
    </source>
</evidence>
<dbReference type="GO" id="GO:0010257">
    <property type="term" value="P:NADH dehydrogenase complex assembly"/>
    <property type="evidence" value="ECO:0007669"/>
    <property type="project" value="TreeGrafter"/>
</dbReference>
<dbReference type="Pfam" id="PF08547">
    <property type="entry name" value="CIA30"/>
    <property type="match status" value="1"/>
</dbReference>
<dbReference type="PANTHER" id="PTHR13194:SF19">
    <property type="entry name" value="NAD(P)-BINDING ROSSMANN-FOLD SUPERFAMILY PROTEIN"/>
    <property type="match status" value="1"/>
</dbReference>
<comment type="similarity">
    <text evidence="1">Belongs to the CIA30 family.</text>
</comment>
<proteinExistence type="inferred from homology"/>
<evidence type="ECO:0000313" key="4">
    <source>
        <dbReference type="Proteomes" id="UP001220324"/>
    </source>
</evidence>
<dbReference type="InterPro" id="IPR008979">
    <property type="entry name" value="Galactose-bd-like_sf"/>
</dbReference>
<dbReference type="SUPFAM" id="SSF49785">
    <property type="entry name" value="Galactose-binding domain-like"/>
    <property type="match status" value="1"/>
</dbReference>
<protein>
    <recommendedName>
        <fullName evidence="2">NADH:ubiquinone oxidoreductase intermediate-associated protein 30 domain-containing protein</fullName>
    </recommendedName>
</protein>
<keyword evidence="4" id="KW-1185">Reference proteome</keyword>
<reference evidence="3 4" key="1">
    <citation type="journal article" date="2023" name="IMA Fungus">
        <title>Comparative genomic study of the Penicillium genus elucidates a diverse pangenome and 15 lateral gene transfer events.</title>
        <authorList>
            <person name="Petersen C."/>
            <person name="Sorensen T."/>
            <person name="Nielsen M.R."/>
            <person name="Sondergaard T.E."/>
            <person name="Sorensen J.L."/>
            <person name="Fitzpatrick D.A."/>
            <person name="Frisvad J.C."/>
            <person name="Nielsen K.L."/>
        </authorList>
    </citation>
    <scope>NUCLEOTIDE SEQUENCE [LARGE SCALE GENOMIC DNA]</scope>
    <source>
        <strain evidence="3 4">IBT 35679</strain>
    </source>
</reference>
<name>A0AAD6CTG5_9EURO</name>
<dbReference type="GO" id="GO:0051082">
    <property type="term" value="F:unfolded protein binding"/>
    <property type="evidence" value="ECO:0007669"/>
    <property type="project" value="TreeGrafter"/>
</dbReference>
<dbReference type="PANTHER" id="PTHR13194">
    <property type="entry name" value="COMPLEX I INTERMEDIATE-ASSOCIATED PROTEIN 30"/>
    <property type="match status" value="1"/>
</dbReference>
<organism evidence="3 4">
    <name type="scientific">Penicillium frequentans</name>
    <dbReference type="NCBI Taxonomy" id="3151616"/>
    <lineage>
        <taxon>Eukaryota</taxon>
        <taxon>Fungi</taxon>
        <taxon>Dikarya</taxon>
        <taxon>Ascomycota</taxon>
        <taxon>Pezizomycotina</taxon>
        <taxon>Eurotiomycetes</taxon>
        <taxon>Eurotiomycetidae</taxon>
        <taxon>Eurotiales</taxon>
        <taxon>Aspergillaceae</taxon>
        <taxon>Penicillium</taxon>
    </lineage>
</organism>
<dbReference type="InterPro" id="IPR039131">
    <property type="entry name" value="NDUFAF1"/>
</dbReference>
<sequence>MTPSHRPLFGGSRAWNPSDWTTSDDRVRGGSSISTLICSPSSLTAIFSGNLDIKTLGGAGFASQRTSGEDRTWDLSDYDGIELVLDGRLMDGKFYTLTLKDEILPKRSDGREQSTVSWEFDFKATEEKLFVRFSDLRPTYRGREKRDVEPLDLKNIKRFGIMMRSFFGDQEGPFELGIVSISGLRLDKHSAQADSIHRDEEDEDEEIFDEKDVAWGRKRRSGWFSWLSSCLGCRS</sequence>
<dbReference type="AlphaFoldDB" id="A0AAD6CTG5"/>
<evidence type="ECO:0000259" key="2">
    <source>
        <dbReference type="Pfam" id="PF08547"/>
    </source>
</evidence>